<evidence type="ECO:0000313" key="2">
    <source>
        <dbReference type="EMBL" id="KAB3519936.1"/>
    </source>
</evidence>
<feature type="domain" description="HTH cro/C1-type" evidence="1">
    <location>
        <begin position="15"/>
        <end position="68"/>
    </location>
</feature>
<sequence length="294" mass="31519">MPDPRQEAAAFGPRLRHVRLDRGLSQSGLASGICSPSAISRWENGVGLPTAETVEALAHRLNIDVHLLVGHGFDSRLAESTDSFADVLALALGELPSHESSSAMVSWIVRVQQALTYLRTEDIPAARRLIDDLAVAPLTSSTPAALGSVDILDALATLLDHPCTGTISSLVETLSWAKNAPGILRRQALDVAVAELVVQDMPIAARDAVTRVAPSHITHTTRVLLTCTDSMSSDAAAASLPPTHPQATPRDRAFRACAHLYDRGASAEDLAEMARAIAPQDMLLRRWVTWARRT</sequence>
<evidence type="ECO:0000313" key="3">
    <source>
        <dbReference type="Proteomes" id="UP000436181"/>
    </source>
</evidence>
<reference evidence="2 3" key="1">
    <citation type="submission" date="2019-10" db="EMBL/GenBank/DDBJ databases">
        <title>Corynebacterium sp novel species isolated from the respiratory tract of Marmot.</title>
        <authorList>
            <person name="Zhang G."/>
        </authorList>
    </citation>
    <scope>NUCLEOTIDE SEQUENCE [LARGE SCALE GENOMIC DNA]</scope>
    <source>
        <strain evidence="2 3">336</strain>
    </source>
</reference>
<dbReference type="SMART" id="SM00530">
    <property type="entry name" value="HTH_XRE"/>
    <property type="match status" value="1"/>
</dbReference>
<dbReference type="Pfam" id="PF01381">
    <property type="entry name" value="HTH_3"/>
    <property type="match status" value="1"/>
</dbReference>
<name>A0ABQ6VG68_9CORY</name>
<keyword evidence="3" id="KW-1185">Reference proteome</keyword>
<evidence type="ECO:0000259" key="1">
    <source>
        <dbReference type="PROSITE" id="PS50943"/>
    </source>
</evidence>
<dbReference type="PROSITE" id="PS50943">
    <property type="entry name" value="HTH_CROC1"/>
    <property type="match status" value="1"/>
</dbReference>
<dbReference type="Proteomes" id="UP000436181">
    <property type="component" value="Unassembled WGS sequence"/>
</dbReference>
<dbReference type="RefSeq" id="WP_151844695.1">
    <property type="nucleotide sequence ID" value="NZ_WBZJ01000003.1"/>
</dbReference>
<dbReference type="InterPro" id="IPR001387">
    <property type="entry name" value="Cro/C1-type_HTH"/>
</dbReference>
<dbReference type="Gene3D" id="1.25.40.10">
    <property type="entry name" value="Tetratricopeptide repeat domain"/>
    <property type="match status" value="1"/>
</dbReference>
<dbReference type="CDD" id="cd00093">
    <property type="entry name" value="HTH_XRE"/>
    <property type="match status" value="1"/>
</dbReference>
<accession>A0ABQ6VG68</accession>
<gene>
    <name evidence="2" type="ORF">F8377_08510</name>
</gene>
<protein>
    <submittedName>
        <fullName evidence="2">Helix-turn-helix transcriptional regulator</fullName>
    </submittedName>
</protein>
<comment type="caution">
    <text evidence="2">The sequence shown here is derived from an EMBL/GenBank/DDBJ whole genome shotgun (WGS) entry which is preliminary data.</text>
</comment>
<dbReference type="InterPro" id="IPR011990">
    <property type="entry name" value="TPR-like_helical_dom_sf"/>
</dbReference>
<organism evidence="2 3">
    <name type="scientific">Corynebacterium zhongnanshanii</name>
    <dbReference type="NCBI Taxonomy" id="2768834"/>
    <lineage>
        <taxon>Bacteria</taxon>
        <taxon>Bacillati</taxon>
        <taxon>Actinomycetota</taxon>
        <taxon>Actinomycetes</taxon>
        <taxon>Mycobacteriales</taxon>
        <taxon>Corynebacteriaceae</taxon>
        <taxon>Corynebacterium</taxon>
    </lineage>
</organism>
<dbReference type="EMBL" id="WBZJ01000003">
    <property type="protein sequence ID" value="KAB3519936.1"/>
    <property type="molecule type" value="Genomic_DNA"/>
</dbReference>
<proteinExistence type="predicted"/>
<dbReference type="InterPro" id="IPR010982">
    <property type="entry name" value="Lambda_DNA-bd_dom_sf"/>
</dbReference>
<dbReference type="SUPFAM" id="SSF47413">
    <property type="entry name" value="lambda repressor-like DNA-binding domains"/>
    <property type="match status" value="1"/>
</dbReference>